<evidence type="ECO:0008006" key="2">
    <source>
        <dbReference type="Google" id="ProtNLM"/>
    </source>
</evidence>
<dbReference type="RefSeq" id="XP_007323891.1">
    <property type="nucleotide sequence ID" value="XM_007323829.1"/>
</dbReference>
<dbReference type="AlphaFoldDB" id="F8PBW7"/>
<protein>
    <recommendedName>
        <fullName evidence="2">BTB domain-containing protein</fullName>
    </recommendedName>
</protein>
<sequence length="327" mass="36247">MPTPGLSPDLTADQDPSVFISTTFFPGADINPHLSDLVLSSSDSVLFYVHAHILLASSDNGFNSLLPFTSDNRLSRFHTGENHIAVAEDSSSLNIVLHNSYDISSAQYSPSFETLVSAVVSLHTYGISLDRCLVPSTPLYNSLLSHAPLRPLELYILAASYDRYELAVSTSSHLLSFTLSSLTDDMVDKMGAKYLKRLFFLHFGRTSALKRLLLPPPHPHAPTNSCSFSDQKSVSRAWALVAAYLAWDARPDMSTHTIKTALCSLEEQVDCDICRTSLNERIRDLVIQWSLIKVSISLTFLGNSAPYEYFGHPCRTLLNRLMHAPRI</sequence>
<proteinExistence type="predicted"/>
<dbReference type="EMBL" id="GL945444">
    <property type="protein sequence ID" value="EGO19170.1"/>
    <property type="molecule type" value="Genomic_DNA"/>
</dbReference>
<dbReference type="KEGG" id="sla:SERLADRAFT_453687"/>
<accession>F8PBW7</accession>
<dbReference type="OrthoDB" id="3265815at2759"/>
<evidence type="ECO:0000313" key="1">
    <source>
        <dbReference type="EMBL" id="EGO19170.1"/>
    </source>
</evidence>
<gene>
    <name evidence="1" type="ORF">SERLADRAFT_453687</name>
</gene>
<name>F8PBW7_SERL9</name>
<organism>
    <name type="scientific">Serpula lacrymans var. lacrymans (strain S7.9)</name>
    <name type="common">Dry rot fungus</name>
    <dbReference type="NCBI Taxonomy" id="578457"/>
    <lineage>
        <taxon>Eukaryota</taxon>
        <taxon>Fungi</taxon>
        <taxon>Dikarya</taxon>
        <taxon>Basidiomycota</taxon>
        <taxon>Agaricomycotina</taxon>
        <taxon>Agaricomycetes</taxon>
        <taxon>Agaricomycetidae</taxon>
        <taxon>Boletales</taxon>
        <taxon>Coniophorineae</taxon>
        <taxon>Serpulaceae</taxon>
        <taxon>Serpula</taxon>
    </lineage>
</organism>
<dbReference type="HOGENOM" id="CLU_051530_2_0_1"/>
<reference evidence="1" key="1">
    <citation type="submission" date="2011-04" db="EMBL/GenBank/DDBJ databases">
        <title>Evolution of plant cell wall degrading machinery underlies the functional diversity of forest fungi.</title>
        <authorList>
            <consortium name="US DOE Joint Genome Institute (JGI-PGF)"/>
            <person name="Eastwood D.C."/>
            <person name="Floudas D."/>
            <person name="Binder M."/>
            <person name="Majcherczyk A."/>
            <person name="Schneider P."/>
            <person name="Aerts A."/>
            <person name="Asiegbu F.O."/>
            <person name="Baker S.E."/>
            <person name="Barry K."/>
            <person name="Bendiksby M."/>
            <person name="Blumentritt M."/>
            <person name="Coutinho P.M."/>
            <person name="Cullen D."/>
            <person name="Cullen D."/>
            <person name="Gathman A."/>
            <person name="Goodell B."/>
            <person name="Henrissat B."/>
            <person name="Ihrmark K."/>
            <person name="Kauserud H."/>
            <person name="Kohler A."/>
            <person name="LaButti K."/>
            <person name="Lapidus A."/>
            <person name="Lavin J.L."/>
            <person name="Lee Y.-H."/>
            <person name="Lindquist E."/>
            <person name="Lilly W."/>
            <person name="Lucas S."/>
            <person name="Morin E."/>
            <person name="Murat C."/>
            <person name="Oguiza J.A."/>
            <person name="Park J."/>
            <person name="Pisabarro A.G."/>
            <person name="Riley R."/>
            <person name="Rosling A."/>
            <person name="Salamov A."/>
            <person name="Schmidt O."/>
            <person name="Schmutz J."/>
            <person name="Skrede I."/>
            <person name="Stenlid J."/>
            <person name="Wiebenga A."/>
            <person name="Xie X."/>
            <person name="Kues U."/>
            <person name="Hibbett D.S."/>
            <person name="Hoffmeister D."/>
            <person name="Hogberg N."/>
            <person name="Martin F."/>
            <person name="Grigoriev I.V."/>
            <person name="Watkinson S.C."/>
        </authorList>
    </citation>
    <scope>NUCLEOTIDE SEQUENCE</scope>
    <source>
        <strain evidence="1">S7.9</strain>
    </source>
</reference>
<dbReference type="Proteomes" id="UP000008064">
    <property type="component" value="Unassembled WGS sequence"/>
</dbReference>
<dbReference type="GeneID" id="18816949"/>